<keyword evidence="2" id="KW-1185">Reference proteome</keyword>
<dbReference type="Proteomes" id="UP000019141">
    <property type="component" value="Unassembled WGS sequence"/>
</dbReference>
<name>W4LLG7_ENTF1</name>
<dbReference type="Gene3D" id="3.40.50.10900">
    <property type="entry name" value="PAC-like subunit"/>
    <property type="match status" value="1"/>
</dbReference>
<dbReference type="SUPFAM" id="SSF159659">
    <property type="entry name" value="Cgl1923-like"/>
    <property type="match status" value="1"/>
</dbReference>
<sequence length="297" mass="33234">MSKLVLNQRPALRAPHLIAGFAGWPDGGGVSTGVVDFLTSYLAAEPIGEISASELSIYTSPALASRPMVKIQQGRIESLHLPANELYAWKSEGEAPDLVLLQGIEPDWNWRDYVQAVMQCVEALGVQRIYTVGGYLDYAPHTRIPRISVLATTEALLDQLQTYDIELHEYEGPTSIQTYLLSQCQDVGIEGIGLWAGTPTYIQGTYPKVTHVVLEFLSQLWQLPLELGWFEEQTVELESTLHEQIDSSPELAEYIKRLEHAYDTAESEPPEIGPDAIVDEIQQFLRRRRENPMGDDL</sequence>
<evidence type="ECO:0000313" key="1">
    <source>
        <dbReference type="EMBL" id="ETW98797.1"/>
    </source>
</evidence>
<dbReference type="PANTHER" id="PTHR35610:SF7">
    <property type="entry name" value="3-ISOPROPYLMALATE DEHYDRATASE"/>
    <property type="match status" value="1"/>
</dbReference>
<gene>
    <name evidence="1" type="ORF">ETSY1_17370</name>
</gene>
<organism evidence="1 2">
    <name type="scientific">Entotheonella factor</name>
    <dbReference type="NCBI Taxonomy" id="1429438"/>
    <lineage>
        <taxon>Bacteria</taxon>
        <taxon>Pseudomonadati</taxon>
        <taxon>Nitrospinota/Tectimicrobiota group</taxon>
        <taxon>Candidatus Tectimicrobiota</taxon>
        <taxon>Candidatus Entotheonellia</taxon>
        <taxon>Candidatus Entotheonellales</taxon>
        <taxon>Candidatus Entotheonellaceae</taxon>
        <taxon>Candidatus Entotheonella</taxon>
    </lineage>
</organism>
<dbReference type="InterPro" id="IPR019151">
    <property type="entry name" value="Proteasome_assmbl_chaperone_2"/>
</dbReference>
<dbReference type="EMBL" id="AZHW01000518">
    <property type="protein sequence ID" value="ETW98797.1"/>
    <property type="molecule type" value="Genomic_DNA"/>
</dbReference>
<evidence type="ECO:0008006" key="3">
    <source>
        <dbReference type="Google" id="ProtNLM"/>
    </source>
</evidence>
<evidence type="ECO:0000313" key="2">
    <source>
        <dbReference type="Proteomes" id="UP000019141"/>
    </source>
</evidence>
<dbReference type="HOGENOM" id="CLU_055821_1_0_7"/>
<comment type="caution">
    <text evidence="1">The sequence shown here is derived from an EMBL/GenBank/DDBJ whole genome shotgun (WGS) entry which is preliminary data.</text>
</comment>
<dbReference type="AlphaFoldDB" id="W4LLG7"/>
<dbReference type="PANTHER" id="PTHR35610">
    <property type="entry name" value="3-ISOPROPYLMALATE DEHYDRATASE-RELATED"/>
    <property type="match status" value="1"/>
</dbReference>
<dbReference type="Pfam" id="PF09754">
    <property type="entry name" value="PAC2"/>
    <property type="match status" value="1"/>
</dbReference>
<accession>W4LLG7</accession>
<reference evidence="1 2" key="1">
    <citation type="journal article" date="2014" name="Nature">
        <title>An environmental bacterial taxon with a large and distinct metabolic repertoire.</title>
        <authorList>
            <person name="Wilson M.C."/>
            <person name="Mori T."/>
            <person name="Ruckert C."/>
            <person name="Uria A.R."/>
            <person name="Helf M.J."/>
            <person name="Takada K."/>
            <person name="Gernert C."/>
            <person name="Steffens U.A."/>
            <person name="Heycke N."/>
            <person name="Schmitt S."/>
            <person name="Rinke C."/>
            <person name="Helfrich E.J."/>
            <person name="Brachmann A.O."/>
            <person name="Gurgui C."/>
            <person name="Wakimoto T."/>
            <person name="Kracht M."/>
            <person name="Crusemann M."/>
            <person name="Hentschel U."/>
            <person name="Abe I."/>
            <person name="Matsunaga S."/>
            <person name="Kalinowski J."/>
            <person name="Takeyama H."/>
            <person name="Piel J."/>
        </authorList>
    </citation>
    <scope>NUCLEOTIDE SEQUENCE [LARGE SCALE GENOMIC DNA]</scope>
    <source>
        <strain evidence="2">TSY1</strain>
    </source>
</reference>
<dbReference type="InterPro" id="IPR038389">
    <property type="entry name" value="PSMG2_sf"/>
</dbReference>
<protein>
    <recommendedName>
        <fullName evidence="3">PAC2 family protein</fullName>
    </recommendedName>
</protein>
<proteinExistence type="predicted"/>